<dbReference type="GO" id="GO:0006749">
    <property type="term" value="P:glutathione metabolic process"/>
    <property type="evidence" value="ECO:0007669"/>
    <property type="project" value="InterPro"/>
</dbReference>
<keyword evidence="3" id="KW-0378">Hydrolase</keyword>
<dbReference type="Gene3D" id="3.60.15.10">
    <property type="entry name" value="Ribonuclease Z/Hydroxyacylglutathione hydrolase-like"/>
    <property type="match status" value="1"/>
</dbReference>
<dbReference type="EMBL" id="SDKK01000011">
    <property type="protein sequence ID" value="TYC56180.1"/>
    <property type="molecule type" value="Genomic_DNA"/>
</dbReference>
<proteinExistence type="predicted"/>
<dbReference type="InterPro" id="IPR036866">
    <property type="entry name" value="RibonucZ/Hydroxyglut_hydro"/>
</dbReference>
<dbReference type="Proteomes" id="UP000389128">
    <property type="component" value="Unassembled WGS sequence"/>
</dbReference>
<keyword evidence="1" id="KW-0479">Metal-binding</keyword>
<dbReference type="InterPro" id="IPR001279">
    <property type="entry name" value="Metallo-B-lactamas"/>
</dbReference>
<sequence>MYFRQFFDSANAAMSYLLADLPTGQAVAIDPSPDPCQTLVLKSLLAERGLALEFIMLTHTHGQAADDLSDHYPGAEILVGKRTRSKTGDRFVEHGEMLHCGNQSIQVIATPGHTADSLSFLWLDRLFCGDALELGGCARNADEDCDPGSLYDSVVRRLFELPDEILVFPGHDFHGRTVSTIGEERTRNPFFLSRSRDEFITAFSSYQHGQACFPASGL</sequence>
<dbReference type="SMART" id="SM00849">
    <property type="entry name" value="Lactamase_B"/>
    <property type="match status" value="1"/>
</dbReference>
<feature type="domain" description="Metallo-beta-lactamase" evidence="2">
    <location>
        <begin position="12"/>
        <end position="171"/>
    </location>
</feature>
<dbReference type="GO" id="GO:0070813">
    <property type="term" value="P:hydrogen sulfide metabolic process"/>
    <property type="evidence" value="ECO:0007669"/>
    <property type="project" value="TreeGrafter"/>
</dbReference>
<evidence type="ECO:0000313" key="3">
    <source>
        <dbReference type="EMBL" id="TYC56180.1"/>
    </source>
</evidence>
<dbReference type="InterPro" id="IPR051682">
    <property type="entry name" value="Mito_Persulfide_Diox"/>
</dbReference>
<protein>
    <submittedName>
        <fullName evidence="3">MBL fold metallo-hydrolase</fullName>
    </submittedName>
</protein>
<name>A0A6C2CQ32_9RHOO</name>
<dbReference type="GO" id="GO:0050313">
    <property type="term" value="F:sulfur dioxygenase activity"/>
    <property type="evidence" value="ECO:0007669"/>
    <property type="project" value="InterPro"/>
</dbReference>
<dbReference type="AlphaFoldDB" id="A0A6C2CQ32"/>
<reference evidence="3 4" key="1">
    <citation type="submission" date="2019-01" db="EMBL/GenBank/DDBJ databases">
        <title>Zoogloea oleivorans genome sequencing and assembly.</title>
        <authorList>
            <person name="Tancsics A."/>
            <person name="Farkas M."/>
            <person name="Kriszt B."/>
            <person name="Maroti G."/>
            <person name="Horvath B."/>
        </authorList>
    </citation>
    <scope>NUCLEOTIDE SEQUENCE [LARGE SCALE GENOMIC DNA]</scope>
    <source>
        <strain evidence="3 4">Buc</strain>
    </source>
</reference>
<gene>
    <name evidence="3" type="ORF">ETQ85_12835</name>
</gene>
<dbReference type="InterPro" id="IPR044528">
    <property type="entry name" value="POD-like_MBL-fold"/>
</dbReference>
<dbReference type="Pfam" id="PF00753">
    <property type="entry name" value="Lactamase_B"/>
    <property type="match status" value="1"/>
</dbReference>
<evidence type="ECO:0000313" key="4">
    <source>
        <dbReference type="Proteomes" id="UP000389128"/>
    </source>
</evidence>
<dbReference type="RefSeq" id="WP_148579474.1">
    <property type="nucleotide sequence ID" value="NZ_JAVEUW010000009.1"/>
</dbReference>
<dbReference type="GO" id="GO:0016787">
    <property type="term" value="F:hydrolase activity"/>
    <property type="evidence" value="ECO:0007669"/>
    <property type="project" value="UniProtKB-KW"/>
</dbReference>
<keyword evidence="4" id="KW-1185">Reference proteome</keyword>
<dbReference type="PANTHER" id="PTHR43084">
    <property type="entry name" value="PERSULFIDE DIOXYGENASE ETHE1"/>
    <property type="match status" value="1"/>
</dbReference>
<organism evidence="3 4">
    <name type="scientific">Zoogloea oleivorans</name>
    <dbReference type="NCBI Taxonomy" id="1552750"/>
    <lineage>
        <taxon>Bacteria</taxon>
        <taxon>Pseudomonadati</taxon>
        <taxon>Pseudomonadota</taxon>
        <taxon>Betaproteobacteria</taxon>
        <taxon>Rhodocyclales</taxon>
        <taxon>Zoogloeaceae</taxon>
        <taxon>Zoogloea</taxon>
    </lineage>
</organism>
<dbReference type="OrthoDB" id="9784009at2"/>
<dbReference type="CDD" id="cd07724">
    <property type="entry name" value="POD-like_MBL-fold"/>
    <property type="match status" value="1"/>
</dbReference>
<evidence type="ECO:0000256" key="1">
    <source>
        <dbReference type="ARBA" id="ARBA00022723"/>
    </source>
</evidence>
<accession>A0A6C2CQ32</accession>
<comment type="caution">
    <text evidence="3">The sequence shown here is derived from an EMBL/GenBank/DDBJ whole genome shotgun (WGS) entry which is preliminary data.</text>
</comment>
<evidence type="ECO:0000259" key="2">
    <source>
        <dbReference type="SMART" id="SM00849"/>
    </source>
</evidence>
<dbReference type="GO" id="GO:0046872">
    <property type="term" value="F:metal ion binding"/>
    <property type="evidence" value="ECO:0007669"/>
    <property type="project" value="UniProtKB-KW"/>
</dbReference>
<dbReference type="SUPFAM" id="SSF56281">
    <property type="entry name" value="Metallo-hydrolase/oxidoreductase"/>
    <property type="match status" value="1"/>
</dbReference>
<dbReference type="PANTHER" id="PTHR43084:SF1">
    <property type="entry name" value="PERSULFIDE DIOXYGENASE ETHE1, MITOCHONDRIAL"/>
    <property type="match status" value="1"/>
</dbReference>